<dbReference type="AlphaFoldDB" id="A0A317CE66"/>
<reference evidence="1 2" key="1">
    <citation type="submission" date="2018-05" db="EMBL/GenBank/DDBJ databases">
        <title>Leucothrix arctica sp. nov., isolated from Arctic seawater.</title>
        <authorList>
            <person name="Choi A."/>
            <person name="Baek K."/>
        </authorList>
    </citation>
    <scope>NUCLEOTIDE SEQUENCE [LARGE SCALE GENOMIC DNA]</scope>
    <source>
        <strain evidence="1 2">IMCC9719</strain>
    </source>
</reference>
<sequence length="157" mass="18637">MQIKKKYQLEKPSNFDRIKNFFGFFVIYPFEQTLLDCLQDRLSVEEREILCHQIGRFTVVRRLFRHLGIQGAYGFTNFHTFRFGKNISGKLQKKTFANKDEEVLLATARVTHAKGEINIQFWIVRGIFFSIEYRSAQHQYHPLSSFDIVDIVVWPNK</sequence>
<gene>
    <name evidence="1" type="ORF">DKT75_08190</name>
</gene>
<dbReference type="EMBL" id="QGKL01000025">
    <property type="protein sequence ID" value="PWQ96848.1"/>
    <property type="molecule type" value="Genomic_DNA"/>
</dbReference>
<proteinExistence type="predicted"/>
<accession>A0A317CE66</accession>
<keyword evidence="2" id="KW-1185">Reference proteome</keyword>
<protein>
    <submittedName>
        <fullName evidence="1">Uncharacterized protein</fullName>
    </submittedName>
</protein>
<evidence type="ECO:0000313" key="1">
    <source>
        <dbReference type="EMBL" id="PWQ96848.1"/>
    </source>
</evidence>
<evidence type="ECO:0000313" key="2">
    <source>
        <dbReference type="Proteomes" id="UP000245506"/>
    </source>
</evidence>
<dbReference type="Proteomes" id="UP000245506">
    <property type="component" value="Unassembled WGS sequence"/>
</dbReference>
<name>A0A317CE66_9GAMM</name>
<organism evidence="1 2">
    <name type="scientific">Leucothrix arctica</name>
    <dbReference type="NCBI Taxonomy" id="1481894"/>
    <lineage>
        <taxon>Bacteria</taxon>
        <taxon>Pseudomonadati</taxon>
        <taxon>Pseudomonadota</taxon>
        <taxon>Gammaproteobacteria</taxon>
        <taxon>Thiotrichales</taxon>
        <taxon>Thiotrichaceae</taxon>
        <taxon>Leucothrix</taxon>
    </lineage>
</organism>
<comment type="caution">
    <text evidence="1">The sequence shown here is derived from an EMBL/GenBank/DDBJ whole genome shotgun (WGS) entry which is preliminary data.</text>
</comment>
<dbReference type="RefSeq" id="WP_109822939.1">
    <property type="nucleotide sequence ID" value="NZ_QGKL01000025.1"/>
</dbReference>